<keyword evidence="3" id="KW-1003">Cell membrane</keyword>
<keyword evidence="6 7" id="KW-0472">Membrane</keyword>
<feature type="transmembrane region" description="Helical" evidence="7">
    <location>
        <begin position="65"/>
        <end position="84"/>
    </location>
</feature>
<reference evidence="8 9" key="1">
    <citation type="submission" date="2020-07" db="EMBL/GenBank/DDBJ databases">
        <title>Sequencing the genomes of 1000 actinobacteria strains.</title>
        <authorList>
            <person name="Klenk H.-P."/>
        </authorList>
    </citation>
    <scope>NUCLEOTIDE SEQUENCE [LARGE SCALE GENOMIC DNA]</scope>
    <source>
        <strain evidence="8 9">DSM 26341</strain>
    </source>
</reference>
<feature type="transmembrane region" description="Helical" evidence="7">
    <location>
        <begin position="96"/>
        <end position="113"/>
    </location>
</feature>
<evidence type="ECO:0000256" key="5">
    <source>
        <dbReference type="ARBA" id="ARBA00022989"/>
    </source>
</evidence>
<feature type="transmembrane region" description="Helical" evidence="7">
    <location>
        <begin position="193"/>
        <end position="213"/>
    </location>
</feature>
<dbReference type="InterPro" id="IPR050171">
    <property type="entry name" value="MFS_Transporters"/>
</dbReference>
<accession>A0A7Z0D016</accession>
<dbReference type="InterPro" id="IPR011701">
    <property type="entry name" value="MFS"/>
</dbReference>
<name>A0A7Z0D016_9MICO</name>
<evidence type="ECO:0000313" key="8">
    <source>
        <dbReference type="EMBL" id="NYI66819.1"/>
    </source>
</evidence>
<dbReference type="GO" id="GO:0022857">
    <property type="term" value="F:transmembrane transporter activity"/>
    <property type="evidence" value="ECO:0007669"/>
    <property type="project" value="InterPro"/>
</dbReference>
<dbReference type="Pfam" id="PF07690">
    <property type="entry name" value="MFS_1"/>
    <property type="match status" value="1"/>
</dbReference>
<feature type="transmembrane region" description="Helical" evidence="7">
    <location>
        <begin position="323"/>
        <end position="345"/>
    </location>
</feature>
<comment type="subcellular location">
    <subcellularLocation>
        <location evidence="1">Cell membrane</location>
        <topology evidence="1">Multi-pass membrane protein</topology>
    </subcellularLocation>
</comment>
<evidence type="ECO:0000256" key="1">
    <source>
        <dbReference type="ARBA" id="ARBA00004651"/>
    </source>
</evidence>
<keyword evidence="9" id="KW-1185">Reference proteome</keyword>
<proteinExistence type="predicted"/>
<feature type="transmembrane region" description="Helical" evidence="7">
    <location>
        <begin position="289"/>
        <end position="311"/>
    </location>
</feature>
<comment type="caution">
    <text evidence="8">The sequence shown here is derived from an EMBL/GenBank/DDBJ whole genome shotgun (WGS) entry which is preliminary data.</text>
</comment>
<dbReference type="SUPFAM" id="SSF103473">
    <property type="entry name" value="MFS general substrate transporter"/>
    <property type="match status" value="1"/>
</dbReference>
<evidence type="ECO:0000256" key="2">
    <source>
        <dbReference type="ARBA" id="ARBA00022448"/>
    </source>
</evidence>
<feature type="transmembrane region" description="Helical" evidence="7">
    <location>
        <begin position="150"/>
        <end position="172"/>
    </location>
</feature>
<organism evidence="8 9">
    <name type="scientific">Spelaeicoccus albus</name>
    <dbReference type="NCBI Taxonomy" id="1280376"/>
    <lineage>
        <taxon>Bacteria</taxon>
        <taxon>Bacillati</taxon>
        <taxon>Actinomycetota</taxon>
        <taxon>Actinomycetes</taxon>
        <taxon>Micrococcales</taxon>
        <taxon>Brevibacteriaceae</taxon>
        <taxon>Spelaeicoccus</taxon>
    </lineage>
</organism>
<sequence length="448" mass="45389">MSLYALIAIAFLAASSAPTPLYPIYQDELAASPIVMTVVFATYPVALMLALLTGGSLSNHWGRRAVVSGALGLQIVAVIVFLSADSATLLVTARALQGFATGAATSAFGAALVDLHETRGSVTNSIVPIAGMALGALGSSIVVATSSVPATSVFTILLVVFGVLLATSFFLPETTTPRPGALQSLAPRVRIPGAARGATWTVAPVLVAVWAVGGFVMSLGPNLAGELTGSDSALLGGWLVFAVAGTGAVTVLALMRRPAMFAFITGSAALAAGLGMMVAATFVDSTWMLYAGAVVSGYGFGAGFQGALRTVLPLAGAAERAGLLAGVYVISYLANALPSIGAGIVDTVWGLRVSVDVFGTVVIALALIGLIGMARSSRVRGLQPESAGQRAEPLHGSFDVGELGVVRLVDGHSDVAGVNALERQRRLDAGEIAADDVDGVIDRCLRGV</sequence>
<feature type="transmembrane region" description="Helical" evidence="7">
    <location>
        <begin position="32"/>
        <end position="53"/>
    </location>
</feature>
<evidence type="ECO:0000313" key="9">
    <source>
        <dbReference type="Proteomes" id="UP000539111"/>
    </source>
</evidence>
<keyword evidence="5 7" id="KW-1133">Transmembrane helix</keyword>
<dbReference type="GO" id="GO:0005886">
    <property type="term" value="C:plasma membrane"/>
    <property type="evidence" value="ECO:0007669"/>
    <property type="project" value="UniProtKB-SubCell"/>
</dbReference>
<dbReference type="EMBL" id="JACBZP010000001">
    <property type="protein sequence ID" value="NYI66819.1"/>
    <property type="molecule type" value="Genomic_DNA"/>
</dbReference>
<dbReference type="Gene3D" id="1.20.1250.20">
    <property type="entry name" value="MFS general substrate transporter like domains"/>
    <property type="match status" value="1"/>
</dbReference>
<evidence type="ECO:0000256" key="6">
    <source>
        <dbReference type="ARBA" id="ARBA00023136"/>
    </source>
</evidence>
<dbReference type="PANTHER" id="PTHR23517">
    <property type="entry name" value="RESISTANCE PROTEIN MDTM, PUTATIVE-RELATED-RELATED"/>
    <property type="match status" value="1"/>
</dbReference>
<evidence type="ECO:0000256" key="3">
    <source>
        <dbReference type="ARBA" id="ARBA00022475"/>
    </source>
</evidence>
<dbReference type="PANTHER" id="PTHR23517:SF13">
    <property type="entry name" value="MAJOR FACILITATOR SUPERFAMILY MFS_1"/>
    <property type="match status" value="1"/>
</dbReference>
<dbReference type="Proteomes" id="UP000539111">
    <property type="component" value="Unassembled WGS sequence"/>
</dbReference>
<protein>
    <submittedName>
        <fullName evidence="8">MFS family permease</fullName>
    </submittedName>
</protein>
<dbReference type="AlphaFoldDB" id="A0A7Z0D016"/>
<evidence type="ECO:0000256" key="7">
    <source>
        <dbReference type="SAM" id="Phobius"/>
    </source>
</evidence>
<keyword evidence="4 7" id="KW-0812">Transmembrane</keyword>
<evidence type="ECO:0000256" key="4">
    <source>
        <dbReference type="ARBA" id="ARBA00022692"/>
    </source>
</evidence>
<feature type="transmembrane region" description="Helical" evidence="7">
    <location>
        <begin position="233"/>
        <end position="254"/>
    </location>
</feature>
<feature type="transmembrane region" description="Helical" evidence="7">
    <location>
        <begin position="261"/>
        <end position="283"/>
    </location>
</feature>
<dbReference type="InterPro" id="IPR036259">
    <property type="entry name" value="MFS_trans_sf"/>
</dbReference>
<feature type="transmembrane region" description="Helical" evidence="7">
    <location>
        <begin position="357"/>
        <end position="374"/>
    </location>
</feature>
<gene>
    <name evidence="8" type="ORF">BJY26_001125</name>
</gene>
<keyword evidence="2" id="KW-0813">Transport</keyword>
<feature type="transmembrane region" description="Helical" evidence="7">
    <location>
        <begin position="125"/>
        <end position="144"/>
    </location>
</feature>